<dbReference type="InterPro" id="IPR013396">
    <property type="entry name" value="CRISPR-assoc_prot_Csy4"/>
</dbReference>
<evidence type="ECO:0000256" key="1">
    <source>
        <dbReference type="SAM" id="MobiDB-lite"/>
    </source>
</evidence>
<dbReference type="Gene3D" id="3.30.70.2540">
    <property type="entry name" value="CRISPR-associated endoribonuclease Cas6/Csy4"/>
    <property type="match status" value="1"/>
</dbReference>
<feature type="region of interest" description="Disordered" evidence="1">
    <location>
        <begin position="118"/>
        <end position="137"/>
    </location>
</feature>
<comment type="caution">
    <text evidence="2">The sequence shown here is derived from an EMBL/GenBank/DDBJ whole genome shotgun (WGS) entry which is preliminary data.</text>
</comment>
<gene>
    <name evidence="2" type="primary">cas6f</name>
    <name evidence="2" type="ORF">J0H45_06135</name>
</gene>
<dbReference type="EMBL" id="JAFKMG010000572">
    <property type="protein sequence ID" value="MBN8798921.1"/>
    <property type="molecule type" value="Genomic_DNA"/>
</dbReference>
<feature type="compositionally biased region" description="Polar residues" evidence="1">
    <location>
        <begin position="177"/>
        <end position="188"/>
    </location>
</feature>
<dbReference type="Proteomes" id="UP000664815">
    <property type="component" value="Unassembled WGS sequence"/>
</dbReference>
<dbReference type="GO" id="GO:0043571">
    <property type="term" value="P:maintenance of CRISPR repeat elements"/>
    <property type="evidence" value="ECO:0007669"/>
    <property type="project" value="InterPro"/>
</dbReference>
<accession>A0A9D8L0L8</accession>
<feature type="region of interest" description="Disordered" evidence="1">
    <location>
        <begin position="169"/>
        <end position="188"/>
    </location>
</feature>
<reference evidence="2" key="1">
    <citation type="submission" date="2021-02" db="EMBL/GenBank/DDBJ databases">
        <title>Thiocyanate and organic carbon inputs drive convergent selection for specific autotrophic Afipia and Thiobacillus strains within complex microbiomes.</title>
        <authorList>
            <person name="Huddy R.J."/>
            <person name="Sachdeva R."/>
            <person name="Kadzinga F."/>
            <person name="Kantor R.S."/>
            <person name="Harrison S.T.L."/>
            <person name="Banfield J.F."/>
        </authorList>
    </citation>
    <scope>NUCLEOTIDE SEQUENCE</scope>
    <source>
        <strain evidence="2">SCN18_10_11_15_R1_P_69_7</strain>
    </source>
</reference>
<dbReference type="CDD" id="cd09739">
    <property type="entry name" value="Cas6_I-F"/>
    <property type="match status" value="1"/>
</dbReference>
<feature type="compositionally biased region" description="Polar residues" evidence="1">
    <location>
        <begin position="124"/>
        <end position="133"/>
    </location>
</feature>
<dbReference type="GO" id="GO:0004519">
    <property type="term" value="F:endonuclease activity"/>
    <property type="evidence" value="ECO:0007669"/>
    <property type="project" value="InterPro"/>
</dbReference>
<dbReference type="Pfam" id="PF09618">
    <property type="entry name" value="Cas_Csy4"/>
    <property type="match status" value="1"/>
</dbReference>
<dbReference type="AlphaFoldDB" id="A0A9D8L0L8"/>
<proteinExistence type="predicted"/>
<organism evidence="2 3">
    <name type="scientific">Stenotrophomonas nitritireducens</name>
    <dbReference type="NCBI Taxonomy" id="83617"/>
    <lineage>
        <taxon>Bacteria</taxon>
        <taxon>Pseudomonadati</taxon>
        <taxon>Pseudomonadota</taxon>
        <taxon>Gammaproteobacteria</taxon>
        <taxon>Lysobacterales</taxon>
        <taxon>Lysobacteraceae</taxon>
        <taxon>Stenotrophomonas</taxon>
    </lineage>
</organism>
<evidence type="ECO:0000313" key="3">
    <source>
        <dbReference type="Proteomes" id="UP000664815"/>
    </source>
</evidence>
<sequence>MTSHHVDIQVVPDPETTAPQLLGALYDRLHLALVQQRIEDIGASFPGYSTAPRTLGTVLRLHGSEATLLRLLQEDWLKGLRDHVRLTGINPVPEGVPQRTVHRRQFKTNVERLRRRRMRRQGETEQQAQQAIPQTVERRPNLPYLHLRSRSTGQPFCLFVALGPLAATPTPGKFNSHGLSSTSTVPWF</sequence>
<evidence type="ECO:0000313" key="2">
    <source>
        <dbReference type="EMBL" id="MBN8798921.1"/>
    </source>
</evidence>
<dbReference type="NCBIfam" id="TIGR02563">
    <property type="entry name" value="cas_Csy4"/>
    <property type="match status" value="1"/>
</dbReference>
<dbReference type="InterPro" id="IPR042564">
    <property type="entry name" value="CRISPR-Cas6/Csy4_sf"/>
</dbReference>
<protein>
    <submittedName>
        <fullName evidence="2">Type I-F CRISPR-associated endoribonuclease Cas6/Csy4</fullName>
    </submittedName>
</protein>
<dbReference type="RefSeq" id="WP_273084871.1">
    <property type="nucleotide sequence ID" value="NZ_JAFKME010000014.1"/>
</dbReference>
<name>A0A9D8L0L8_9GAMM</name>